<dbReference type="RefSeq" id="WP_047763061.1">
    <property type="nucleotide sequence ID" value="NZ_LAQL01000003.1"/>
</dbReference>
<gene>
    <name evidence="5" type="ORF">WH96_05275</name>
</gene>
<comment type="similarity">
    <text evidence="2">Belongs to the bacterial solute-binding protein 2 family.</text>
</comment>
<dbReference type="EMBL" id="LAQL01000003">
    <property type="protein sequence ID" value="KLN61725.1"/>
    <property type="molecule type" value="Genomic_DNA"/>
</dbReference>
<dbReference type="Gene3D" id="1.10.260.40">
    <property type="entry name" value="lambda repressor-like DNA-binding domains"/>
    <property type="match status" value="1"/>
</dbReference>
<dbReference type="InterPro" id="IPR010982">
    <property type="entry name" value="Lambda_DNA-bd_dom_sf"/>
</dbReference>
<dbReference type="STRING" id="1489064.WH96_05275"/>
<keyword evidence="3" id="KW-0732">Signal</keyword>
<dbReference type="PANTHER" id="PTHR46847:SF1">
    <property type="entry name" value="D-ALLOSE-BINDING PERIPLASMIC PROTEIN-RELATED"/>
    <property type="match status" value="1"/>
</dbReference>
<dbReference type="InterPro" id="IPR025997">
    <property type="entry name" value="SBP_2_dom"/>
</dbReference>
<dbReference type="SUPFAM" id="SSF47413">
    <property type="entry name" value="lambda repressor-like DNA-binding domains"/>
    <property type="match status" value="1"/>
</dbReference>
<accession>A0A0H2MYC4</accession>
<dbReference type="AlphaFoldDB" id="A0A0H2MYC4"/>
<dbReference type="GO" id="GO:0003677">
    <property type="term" value="F:DNA binding"/>
    <property type="evidence" value="ECO:0007669"/>
    <property type="project" value="InterPro"/>
</dbReference>
<dbReference type="SUPFAM" id="SSF53822">
    <property type="entry name" value="Periplasmic binding protein-like I"/>
    <property type="match status" value="1"/>
</dbReference>
<sequence>MIKINRVARISEIARVAGVSTATVDRVLNDRKHVGSATKQRVLQAKLAIETEGDEIIQSRPWRLKVLLPDSAGPSTEYLASCFQDVGAQGNATIECIFTKKMEPKILARKLLACIGQGIDAVAFQPLDDPHVRDAVHELASYKIPTLALLSGLTNAPLVGFVGVDNRAAGRTAAFLMGRMLKTTGKIAIISGGQLYHSHEDREIGFRTILRRDFPEIDVIGAYSGHDDIDGNYQELINVIKKTPELTGVYNVGGGNEGIVRALKEVGVNDEIILIGHNLTPKTHRYLLEGSMDIVIHQNMRTAAFNTVNNLIAYLNGKTIQPNFLPVEIVTRENLQGTAWFDSAHSIR</sequence>
<reference evidence="5 6" key="1">
    <citation type="submission" date="2015-03" db="EMBL/GenBank/DDBJ databases">
        <title>Genome Sequence of Kiloniella spongiae MEBiC09566, isolated from a marine sponge.</title>
        <authorList>
            <person name="Shao Z."/>
            <person name="Wang L."/>
            <person name="Li X."/>
        </authorList>
    </citation>
    <scope>NUCLEOTIDE SEQUENCE [LARGE SCALE GENOMIC DNA]</scope>
    <source>
        <strain evidence="5 6">MEBiC09566</strain>
    </source>
</reference>
<dbReference type="Pfam" id="PF13407">
    <property type="entry name" value="Peripla_BP_4"/>
    <property type="match status" value="1"/>
</dbReference>
<protein>
    <recommendedName>
        <fullName evidence="4">HTH lacI-type domain-containing protein</fullName>
    </recommendedName>
</protein>
<dbReference type="InterPro" id="IPR000843">
    <property type="entry name" value="HTH_LacI"/>
</dbReference>
<dbReference type="Gene3D" id="3.40.50.2300">
    <property type="match status" value="2"/>
</dbReference>
<organism evidence="5 6">
    <name type="scientific">Kiloniella spongiae</name>
    <dbReference type="NCBI Taxonomy" id="1489064"/>
    <lineage>
        <taxon>Bacteria</taxon>
        <taxon>Pseudomonadati</taxon>
        <taxon>Pseudomonadota</taxon>
        <taxon>Alphaproteobacteria</taxon>
        <taxon>Rhodospirillales</taxon>
        <taxon>Kiloniellaceae</taxon>
        <taxon>Kiloniella</taxon>
    </lineage>
</organism>
<dbReference type="Proteomes" id="UP000035444">
    <property type="component" value="Unassembled WGS sequence"/>
</dbReference>
<evidence type="ECO:0000259" key="4">
    <source>
        <dbReference type="PROSITE" id="PS50932"/>
    </source>
</evidence>
<dbReference type="Pfam" id="PF00356">
    <property type="entry name" value="LacI"/>
    <property type="match status" value="1"/>
</dbReference>
<feature type="domain" description="HTH lacI-type" evidence="4">
    <location>
        <begin position="8"/>
        <end position="45"/>
    </location>
</feature>
<dbReference type="GO" id="GO:0006355">
    <property type="term" value="P:regulation of DNA-templated transcription"/>
    <property type="evidence" value="ECO:0007669"/>
    <property type="project" value="InterPro"/>
</dbReference>
<keyword evidence="6" id="KW-1185">Reference proteome</keyword>
<comment type="subcellular location">
    <subcellularLocation>
        <location evidence="1">Cell envelope</location>
    </subcellularLocation>
</comment>
<evidence type="ECO:0000313" key="6">
    <source>
        <dbReference type="Proteomes" id="UP000035444"/>
    </source>
</evidence>
<evidence type="ECO:0000256" key="3">
    <source>
        <dbReference type="ARBA" id="ARBA00022729"/>
    </source>
</evidence>
<dbReference type="CDD" id="cd01392">
    <property type="entry name" value="HTH_LacI"/>
    <property type="match status" value="1"/>
</dbReference>
<dbReference type="PROSITE" id="PS00356">
    <property type="entry name" value="HTH_LACI_1"/>
    <property type="match status" value="1"/>
</dbReference>
<dbReference type="CDD" id="cd06307">
    <property type="entry name" value="PBP1_sugar_binding"/>
    <property type="match status" value="1"/>
</dbReference>
<dbReference type="GO" id="GO:0030313">
    <property type="term" value="C:cell envelope"/>
    <property type="evidence" value="ECO:0007669"/>
    <property type="project" value="UniProtKB-SubCell"/>
</dbReference>
<dbReference type="OrthoDB" id="9805774at2"/>
<evidence type="ECO:0000256" key="1">
    <source>
        <dbReference type="ARBA" id="ARBA00004196"/>
    </source>
</evidence>
<name>A0A0H2MYC4_9PROT</name>
<dbReference type="PANTHER" id="PTHR46847">
    <property type="entry name" value="D-ALLOSE-BINDING PERIPLASMIC PROTEIN-RELATED"/>
    <property type="match status" value="1"/>
</dbReference>
<dbReference type="GO" id="GO:0030246">
    <property type="term" value="F:carbohydrate binding"/>
    <property type="evidence" value="ECO:0007669"/>
    <property type="project" value="UniProtKB-ARBA"/>
</dbReference>
<comment type="caution">
    <text evidence="5">The sequence shown here is derived from an EMBL/GenBank/DDBJ whole genome shotgun (WGS) entry which is preliminary data.</text>
</comment>
<evidence type="ECO:0000313" key="5">
    <source>
        <dbReference type="EMBL" id="KLN61725.1"/>
    </source>
</evidence>
<dbReference type="PROSITE" id="PS50932">
    <property type="entry name" value="HTH_LACI_2"/>
    <property type="match status" value="1"/>
</dbReference>
<proteinExistence type="inferred from homology"/>
<dbReference type="InterPro" id="IPR028082">
    <property type="entry name" value="Peripla_BP_I"/>
</dbReference>
<evidence type="ECO:0000256" key="2">
    <source>
        <dbReference type="ARBA" id="ARBA00007639"/>
    </source>
</evidence>
<dbReference type="SMART" id="SM00354">
    <property type="entry name" value="HTH_LACI"/>
    <property type="match status" value="1"/>
</dbReference>